<dbReference type="InterPro" id="IPR012337">
    <property type="entry name" value="RNaseH-like_sf"/>
</dbReference>
<dbReference type="InterPro" id="IPR047021">
    <property type="entry name" value="REXO1/3/4-like"/>
</dbReference>
<keyword evidence="1" id="KW-0540">Nuclease</keyword>
<dbReference type="PANTHER" id="PTHR12801">
    <property type="entry name" value="RNA EXONUCLEASE REXO1 / RECO3 FAMILY MEMBER-RELATED"/>
    <property type="match status" value="1"/>
</dbReference>
<feature type="compositionally biased region" description="Basic residues" evidence="4">
    <location>
        <begin position="202"/>
        <end position="212"/>
    </location>
</feature>
<evidence type="ECO:0000256" key="4">
    <source>
        <dbReference type="SAM" id="MobiDB-lite"/>
    </source>
</evidence>
<dbReference type="PANTHER" id="PTHR12801:SF157">
    <property type="entry name" value="SMALL RNA DEGRADING NUCLEASE 5"/>
    <property type="match status" value="1"/>
</dbReference>
<evidence type="ECO:0000313" key="6">
    <source>
        <dbReference type="EMBL" id="KAK9908937.1"/>
    </source>
</evidence>
<feature type="domain" description="Exonuclease" evidence="5">
    <location>
        <begin position="264"/>
        <end position="421"/>
    </location>
</feature>
<dbReference type="SUPFAM" id="SSF53098">
    <property type="entry name" value="Ribonuclease H-like"/>
    <property type="match status" value="1"/>
</dbReference>
<dbReference type="Proteomes" id="UP001491310">
    <property type="component" value="Unassembled WGS sequence"/>
</dbReference>
<dbReference type="EMBL" id="JALJOT010000007">
    <property type="protein sequence ID" value="KAK9908937.1"/>
    <property type="molecule type" value="Genomic_DNA"/>
</dbReference>
<dbReference type="Gene3D" id="3.30.420.10">
    <property type="entry name" value="Ribonuclease H-like superfamily/Ribonuclease H"/>
    <property type="match status" value="1"/>
</dbReference>
<dbReference type="SMART" id="SM00479">
    <property type="entry name" value="EXOIII"/>
    <property type="match status" value="1"/>
</dbReference>
<accession>A0ABR2YPR4</accession>
<dbReference type="CDD" id="cd06145">
    <property type="entry name" value="REX1_like"/>
    <property type="match status" value="1"/>
</dbReference>
<dbReference type="InterPro" id="IPR013520">
    <property type="entry name" value="Ribonucl_H"/>
</dbReference>
<evidence type="ECO:0000256" key="1">
    <source>
        <dbReference type="ARBA" id="ARBA00022722"/>
    </source>
</evidence>
<keyword evidence="7" id="KW-1185">Reference proteome</keyword>
<sequence length="734" mass="79088">MADDALEEGEIAGELNSLPECAAEEEDLLSPSQPEAVVAGDLAVSRPLKKKKLAKLAGAAVSALNSFVNVYGDKARADVQLSRATPIQLPDLQGLVLWMLAEGVSPKWAFVKNKPLISKVALVAVPGLSADLFKATKALLPTLASLPQEPVTLFAKNAMVRPGQTVAALFAVPHSKKRKRYLEALEAGMDASSADKDDSKVSQHKGSSKQKRQPLPPKHYIATLETLKSSEYPLPIAGPDGKLVCPEGYIATQPGSKGDDENSALIGLDCEMCVTDEGFELTRISLVDEKGQVMLDELVVPDNPITDYNTRFSGITAEMLAPVTTRLADIQAKFLELVPAEALLVGHALQNDLRALKVLHANIIDTAFLFPHPKGPPYRSALRKLTEKFLKRQIQNGSHDSIDDARAAMELALLKFRHGPAFGNAAAEERDGDPLCEVLAAAGRRCSLADRQDVLSRHVTGNSHAFVCNDDEECAVAAAKEARNPATNFLWTQLRALATLLEQRSWHRRALTRAEDDDEEEGELEAVAVQTPAQQHQNGVRKRKREDLASHPIQISPGEAALSTLEKRPSMREAAANDPDAAEHLVNDAASLSKGEPPDVSSQKSETAATLEARDAAADAGQCAEGAALSPEAALAREREVAAADEIAMEQILKQLDERLGRIHDALPANAMLIVAAGQGDTAEVRRLQEQKWRRQQGLDGLPPWSVESEGLLAEAMVNALHGLCFCTVKHLSA</sequence>
<dbReference type="InterPro" id="IPR034922">
    <property type="entry name" value="REX1-like_exo"/>
</dbReference>
<organism evidence="6 7">
    <name type="scientific">Coccomyxa subellipsoidea</name>
    <dbReference type="NCBI Taxonomy" id="248742"/>
    <lineage>
        <taxon>Eukaryota</taxon>
        <taxon>Viridiplantae</taxon>
        <taxon>Chlorophyta</taxon>
        <taxon>core chlorophytes</taxon>
        <taxon>Trebouxiophyceae</taxon>
        <taxon>Trebouxiophyceae incertae sedis</taxon>
        <taxon>Coccomyxaceae</taxon>
        <taxon>Coccomyxa</taxon>
    </lineage>
</organism>
<reference evidence="6 7" key="1">
    <citation type="journal article" date="2024" name="Nat. Commun.">
        <title>Phylogenomics reveals the evolutionary origins of lichenization in chlorophyte algae.</title>
        <authorList>
            <person name="Puginier C."/>
            <person name="Libourel C."/>
            <person name="Otte J."/>
            <person name="Skaloud P."/>
            <person name="Haon M."/>
            <person name="Grisel S."/>
            <person name="Petersen M."/>
            <person name="Berrin J.G."/>
            <person name="Delaux P.M."/>
            <person name="Dal Grande F."/>
            <person name="Keller J."/>
        </authorList>
    </citation>
    <scope>NUCLEOTIDE SEQUENCE [LARGE SCALE GENOMIC DNA]</scope>
    <source>
        <strain evidence="6 7">SAG 216-7</strain>
    </source>
</reference>
<feature type="compositionally biased region" description="Acidic residues" evidence="4">
    <location>
        <begin position="515"/>
        <end position="524"/>
    </location>
</feature>
<keyword evidence="2" id="KW-0378">Hydrolase</keyword>
<dbReference type="InterPro" id="IPR036397">
    <property type="entry name" value="RNaseH_sf"/>
</dbReference>
<gene>
    <name evidence="6" type="ORF">WJX75_004987</name>
</gene>
<keyword evidence="3" id="KW-0269">Exonuclease</keyword>
<evidence type="ECO:0000256" key="3">
    <source>
        <dbReference type="ARBA" id="ARBA00022839"/>
    </source>
</evidence>
<name>A0ABR2YPR4_9CHLO</name>
<feature type="region of interest" description="Disordered" evidence="4">
    <location>
        <begin position="192"/>
        <end position="216"/>
    </location>
</feature>
<feature type="region of interest" description="Disordered" evidence="4">
    <location>
        <begin position="512"/>
        <end position="617"/>
    </location>
</feature>
<evidence type="ECO:0000313" key="7">
    <source>
        <dbReference type="Proteomes" id="UP001491310"/>
    </source>
</evidence>
<comment type="caution">
    <text evidence="6">The sequence shown here is derived from an EMBL/GenBank/DDBJ whole genome shotgun (WGS) entry which is preliminary data.</text>
</comment>
<evidence type="ECO:0000259" key="5">
    <source>
        <dbReference type="SMART" id="SM00479"/>
    </source>
</evidence>
<dbReference type="Pfam" id="PF00929">
    <property type="entry name" value="RNase_T"/>
    <property type="match status" value="1"/>
</dbReference>
<evidence type="ECO:0000256" key="2">
    <source>
        <dbReference type="ARBA" id="ARBA00022801"/>
    </source>
</evidence>
<proteinExistence type="predicted"/>
<protein>
    <recommendedName>
        <fullName evidence="5">Exonuclease domain-containing protein</fullName>
    </recommendedName>
</protein>